<dbReference type="EMBL" id="SESI01000003">
    <property type="protein sequence ID" value="TQQ79474.1"/>
    <property type="molecule type" value="Genomic_DNA"/>
</dbReference>
<dbReference type="OrthoDB" id="8379at2157"/>
<accession>A0A544QLK2</accession>
<dbReference type="InterPro" id="IPR032438">
    <property type="entry name" value="ERCC3_RAD25_C"/>
</dbReference>
<dbReference type="SUPFAM" id="SSF52540">
    <property type="entry name" value="P-loop containing nucleoside triphosphate hydrolases"/>
    <property type="match status" value="1"/>
</dbReference>
<dbReference type="InterPro" id="IPR027417">
    <property type="entry name" value="P-loop_NTPase"/>
</dbReference>
<dbReference type="RefSeq" id="WP_142444064.1">
    <property type="nucleotide sequence ID" value="NZ_SESI01000003.1"/>
</dbReference>
<keyword evidence="2 9" id="KW-0547">Nucleotide-binding</keyword>
<dbReference type="PRINTS" id="PR00851">
    <property type="entry name" value="XRODRMPGMNTB"/>
</dbReference>
<dbReference type="AlphaFoldDB" id="A0A544QLK2"/>
<keyword evidence="6 9" id="KW-0413">Isomerase</keyword>
<dbReference type="InterPro" id="IPR030882">
    <property type="entry name" value="Helicase_Rad25_arc"/>
</dbReference>
<keyword evidence="4 9" id="KW-0347">Helicase</keyword>
<feature type="domain" description="Helicase C-terminal" evidence="12">
    <location>
        <begin position="512"/>
        <end position="657"/>
    </location>
</feature>
<dbReference type="PANTHER" id="PTHR11274:SF0">
    <property type="entry name" value="GENERAL TRANSCRIPTION AND DNA REPAIR FACTOR IIH HELICASE SUBUNIT XPB"/>
    <property type="match status" value="1"/>
</dbReference>
<feature type="domain" description="Helicase ATP-binding" evidence="11">
    <location>
        <begin position="312"/>
        <end position="461"/>
    </location>
</feature>
<feature type="compositionally biased region" description="Acidic residues" evidence="10">
    <location>
        <begin position="1"/>
        <end position="13"/>
    </location>
</feature>
<evidence type="ECO:0000256" key="2">
    <source>
        <dbReference type="ARBA" id="ARBA00022741"/>
    </source>
</evidence>
<feature type="region of interest" description="Disordered" evidence="10">
    <location>
        <begin position="1"/>
        <end position="56"/>
    </location>
</feature>
<evidence type="ECO:0000259" key="11">
    <source>
        <dbReference type="PROSITE" id="PS51192"/>
    </source>
</evidence>
<comment type="similarity">
    <text evidence="1 9">Belongs to the helicase family. RAD25/XPB subfamily.</text>
</comment>
<name>A0A544QLK2_9EURY</name>
<dbReference type="InterPro" id="IPR050615">
    <property type="entry name" value="ATP-dep_DNA_Helicase"/>
</dbReference>
<dbReference type="GO" id="GO:0016887">
    <property type="term" value="F:ATP hydrolysis activity"/>
    <property type="evidence" value="ECO:0007669"/>
    <property type="project" value="RHEA"/>
</dbReference>
<comment type="catalytic activity">
    <reaction evidence="8 9">
        <text>ATP + H2O = ADP + phosphate + H(+)</text>
        <dbReference type="Rhea" id="RHEA:13065"/>
        <dbReference type="ChEBI" id="CHEBI:15377"/>
        <dbReference type="ChEBI" id="CHEBI:15378"/>
        <dbReference type="ChEBI" id="CHEBI:30616"/>
        <dbReference type="ChEBI" id="CHEBI:43474"/>
        <dbReference type="ChEBI" id="CHEBI:456216"/>
        <dbReference type="EC" id="5.6.2.4"/>
    </reaction>
</comment>
<dbReference type="Proteomes" id="UP000315385">
    <property type="component" value="Unassembled WGS sequence"/>
</dbReference>
<evidence type="ECO:0000256" key="10">
    <source>
        <dbReference type="SAM" id="MobiDB-lite"/>
    </source>
</evidence>
<evidence type="ECO:0000256" key="1">
    <source>
        <dbReference type="ARBA" id="ARBA00006637"/>
    </source>
</evidence>
<protein>
    <recommendedName>
        <fullName evidence="9">Putative DNA 3'-5' helicase Rad25</fullName>
        <ecNumber evidence="9">5.6.2.4</ecNumber>
    </recommendedName>
</protein>
<evidence type="ECO:0000259" key="12">
    <source>
        <dbReference type="PROSITE" id="PS51194"/>
    </source>
</evidence>
<evidence type="ECO:0000256" key="7">
    <source>
        <dbReference type="ARBA" id="ARBA00034617"/>
    </source>
</evidence>
<evidence type="ECO:0000256" key="8">
    <source>
        <dbReference type="ARBA" id="ARBA00048988"/>
    </source>
</evidence>
<dbReference type="PROSITE" id="PS51194">
    <property type="entry name" value="HELICASE_CTER"/>
    <property type="match status" value="1"/>
</dbReference>
<evidence type="ECO:0000256" key="3">
    <source>
        <dbReference type="ARBA" id="ARBA00022801"/>
    </source>
</evidence>
<dbReference type="EC" id="5.6.2.4" evidence="9"/>
<evidence type="ECO:0000256" key="9">
    <source>
        <dbReference type="HAMAP-Rule" id="MF_01489"/>
    </source>
</evidence>
<comment type="caution">
    <text evidence="13">The sequence shown here is derived from an EMBL/GenBank/DDBJ whole genome shotgun (WGS) entry which is preliminary data.</text>
</comment>
<dbReference type="SMART" id="SM00490">
    <property type="entry name" value="HELICc"/>
    <property type="match status" value="1"/>
</dbReference>
<dbReference type="GO" id="GO:0005524">
    <property type="term" value="F:ATP binding"/>
    <property type="evidence" value="ECO:0007669"/>
    <property type="project" value="UniProtKB-UniRule"/>
</dbReference>
<sequence>MTDPDRDVDDGESSPDISPATDGDDVDVADEAADATDDAADEGDRPDDAEITDLPASSLSLDDFYEVVDAEERPVLTASQVARRLDCSREEAQEGLAALETAGKLDSADVEHDPVVWYPATVGDLAGRERVVLFPTRREIVVDEPTQYTRAQLAQFAHLVDSTGTEPGTRGYLYRIRQEDIWAAPYDELEELLAAMHSVLPRESPHLDEWVTAQWERASQFILRTHDDGYTVLEAANENLMGNVAEQKLPEDALRAPISDTEAWVNSDEVATVKRVLYEAGYPVADDRELDTGDALDAELTATLREYQQAWVDTFLDQQAGVFVGPPGSGKTIAAIAALVAVGGETLILVPSRELAAQWREELTTHATLTDADIGEYHGGTKEIRPVTIATYQTAGMDRHRQLFDSRGWGLIVYDEVQHIPSPIFRRSTQLQAAHRLGLSATPVREDDKEKEIFTLIGPPIGTDWAALFEAGFVAEPEVQIRYVPWRDDDAKNAYSSADTNDRHRIAAQNPAKIDEIRALRGRHPDAKTLIFVDYLDQGDEIAEALDVPFISGETAHHERQRQFAAFRDGEQRTLVVSRIADEGIDLPNAELAIVASGLGGSRRQGTQRAGRTMRPVGNAVLYVLATRGSREEDFAQRQMRHLAGKGVRISETTISE</sequence>
<dbReference type="PROSITE" id="PS51192">
    <property type="entry name" value="HELICASE_ATP_BIND_1"/>
    <property type="match status" value="1"/>
</dbReference>
<dbReference type="PANTHER" id="PTHR11274">
    <property type="entry name" value="RAD25/XP-B DNA REPAIR HELICASE"/>
    <property type="match status" value="1"/>
</dbReference>
<keyword evidence="5 9" id="KW-0067">ATP-binding</keyword>
<evidence type="ECO:0000256" key="4">
    <source>
        <dbReference type="ARBA" id="ARBA00022806"/>
    </source>
</evidence>
<dbReference type="GO" id="GO:0043138">
    <property type="term" value="F:3'-5' DNA helicase activity"/>
    <property type="evidence" value="ECO:0007669"/>
    <property type="project" value="UniProtKB-EC"/>
</dbReference>
<dbReference type="Pfam" id="PF16203">
    <property type="entry name" value="ERCC3_RAD25_C"/>
    <property type="match status" value="1"/>
</dbReference>
<organism evidence="13 14">
    <name type="scientific">Halonotius roseus</name>
    <dbReference type="NCBI Taxonomy" id="2511997"/>
    <lineage>
        <taxon>Archaea</taxon>
        <taxon>Methanobacteriati</taxon>
        <taxon>Methanobacteriota</taxon>
        <taxon>Stenosarchaea group</taxon>
        <taxon>Halobacteria</taxon>
        <taxon>Halobacteriales</taxon>
        <taxon>Haloferacaceae</taxon>
        <taxon>Halonotius</taxon>
    </lineage>
</organism>
<feature type="compositionally biased region" description="Acidic residues" evidence="10">
    <location>
        <begin position="22"/>
        <end position="41"/>
    </location>
</feature>
<evidence type="ECO:0000313" key="13">
    <source>
        <dbReference type="EMBL" id="TQQ79474.1"/>
    </source>
</evidence>
<reference evidence="13 14" key="1">
    <citation type="submission" date="2019-02" db="EMBL/GenBank/DDBJ databases">
        <title>Halonotius sp. a new haloqrchaeon isolated from saline water.</title>
        <authorList>
            <person name="Duran-Viseras A."/>
            <person name="Sanchez-Porro C."/>
            <person name="Ventosa A."/>
        </authorList>
    </citation>
    <scope>NUCLEOTIDE SEQUENCE [LARGE SCALE GENOMIC DNA]</scope>
    <source>
        <strain evidence="13 14">F9-27</strain>
    </source>
</reference>
<dbReference type="SMART" id="SM00487">
    <property type="entry name" value="DEXDc"/>
    <property type="match status" value="1"/>
</dbReference>
<dbReference type="InterPro" id="IPR014001">
    <property type="entry name" value="Helicase_ATP-bd"/>
</dbReference>
<keyword evidence="3 9" id="KW-0378">Hydrolase</keyword>
<evidence type="ECO:0000256" key="5">
    <source>
        <dbReference type="ARBA" id="ARBA00022840"/>
    </source>
</evidence>
<gene>
    <name evidence="9" type="primary">rad25</name>
    <name evidence="13" type="ORF">EWF95_10665</name>
</gene>
<dbReference type="HAMAP" id="MF_01489">
    <property type="entry name" value="Helicase_Rad25_arch"/>
    <property type="match status" value="1"/>
</dbReference>
<comment type="catalytic activity">
    <reaction evidence="7 9">
        <text>Couples ATP hydrolysis with the unwinding of duplex DNA by translocating in the 3'-5' direction.</text>
        <dbReference type="EC" id="5.6.2.4"/>
    </reaction>
</comment>
<dbReference type="InterPro" id="IPR006935">
    <property type="entry name" value="Helicase/UvrB_N"/>
</dbReference>
<dbReference type="GO" id="GO:0003677">
    <property type="term" value="F:DNA binding"/>
    <property type="evidence" value="ECO:0007669"/>
    <property type="project" value="InterPro"/>
</dbReference>
<dbReference type="InterPro" id="IPR001650">
    <property type="entry name" value="Helicase_C-like"/>
</dbReference>
<evidence type="ECO:0000313" key="14">
    <source>
        <dbReference type="Proteomes" id="UP000315385"/>
    </source>
</evidence>
<dbReference type="Pfam" id="PF04851">
    <property type="entry name" value="ResIII"/>
    <property type="match status" value="1"/>
</dbReference>
<proteinExistence type="inferred from homology"/>
<keyword evidence="14" id="KW-1185">Reference proteome</keyword>
<evidence type="ECO:0000256" key="6">
    <source>
        <dbReference type="ARBA" id="ARBA00023235"/>
    </source>
</evidence>
<dbReference type="Gene3D" id="3.40.50.300">
    <property type="entry name" value="P-loop containing nucleotide triphosphate hydrolases"/>
    <property type="match status" value="2"/>
</dbReference>